<evidence type="ECO:0000256" key="1">
    <source>
        <dbReference type="ARBA" id="ARBA00004370"/>
    </source>
</evidence>
<gene>
    <name evidence="6" type="ORF">J0895_18080</name>
</gene>
<protein>
    <submittedName>
        <fullName evidence="6">Flotillin family protein</fullName>
    </submittedName>
</protein>
<dbReference type="CDD" id="cd03399">
    <property type="entry name" value="SPFH_flotillin"/>
    <property type="match status" value="1"/>
</dbReference>
<feature type="domain" description="Band 7" evidence="5">
    <location>
        <begin position="24"/>
        <end position="198"/>
    </location>
</feature>
<comment type="similarity">
    <text evidence="2">Belongs to the band 7/mec-2 family. Flotillin subfamily.</text>
</comment>
<keyword evidence="7" id="KW-1185">Reference proteome</keyword>
<dbReference type="SUPFAM" id="SSF117892">
    <property type="entry name" value="Band 7/SPFH domain"/>
    <property type="match status" value="1"/>
</dbReference>
<accession>A0ABS3FUY8</accession>
<dbReference type="Pfam" id="PF01145">
    <property type="entry name" value="Band_7"/>
    <property type="match status" value="1"/>
</dbReference>
<name>A0ABS3FUY8_9CYAN</name>
<dbReference type="Gene3D" id="3.30.479.30">
    <property type="entry name" value="Band 7 domain"/>
    <property type="match status" value="1"/>
</dbReference>
<keyword evidence="4" id="KW-0175">Coiled coil</keyword>
<reference evidence="6 7" key="1">
    <citation type="submission" date="2021-03" db="EMBL/GenBank/DDBJ databases">
        <title>Metabolic Capacity of the Antarctic Cyanobacterium Phormidium pseudopriestleyi that Sustains Oxygenic Photosynthesis in the Presence of Hydrogen Sulfide.</title>
        <authorList>
            <person name="Lumian J.E."/>
            <person name="Jungblut A.D."/>
            <person name="Dillon M.L."/>
            <person name="Hawes I."/>
            <person name="Doran P.T."/>
            <person name="Mackey T.J."/>
            <person name="Dick G.J."/>
            <person name="Grettenberger C.L."/>
            <person name="Sumner D.Y."/>
        </authorList>
    </citation>
    <scope>NUCLEOTIDE SEQUENCE [LARGE SCALE GENOMIC DNA]</scope>
    <source>
        <strain evidence="6 7">FRX01</strain>
    </source>
</reference>
<evidence type="ECO:0000313" key="7">
    <source>
        <dbReference type="Proteomes" id="UP000664844"/>
    </source>
</evidence>
<proteinExistence type="inferred from homology"/>
<evidence type="ECO:0000256" key="2">
    <source>
        <dbReference type="ARBA" id="ARBA00007161"/>
    </source>
</evidence>
<comment type="subcellular location">
    <subcellularLocation>
        <location evidence="1">Membrane</location>
    </subcellularLocation>
</comment>
<evidence type="ECO:0000256" key="4">
    <source>
        <dbReference type="SAM" id="Coils"/>
    </source>
</evidence>
<dbReference type="SMART" id="SM00244">
    <property type="entry name" value="PHB"/>
    <property type="match status" value="1"/>
</dbReference>
<dbReference type="InterPro" id="IPR027705">
    <property type="entry name" value="Flotillin_fam"/>
</dbReference>
<feature type="coiled-coil region" evidence="4">
    <location>
        <begin position="155"/>
        <end position="182"/>
    </location>
</feature>
<dbReference type="PANTHER" id="PTHR13806:SF46">
    <property type="entry name" value="FLOTILLIN-1-RELATED"/>
    <property type="match status" value="1"/>
</dbReference>
<organism evidence="6 7">
    <name type="scientific">Phormidium pseudopriestleyi FRX01</name>
    <dbReference type="NCBI Taxonomy" id="1759528"/>
    <lineage>
        <taxon>Bacteria</taxon>
        <taxon>Bacillati</taxon>
        <taxon>Cyanobacteriota</taxon>
        <taxon>Cyanophyceae</taxon>
        <taxon>Oscillatoriophycideae</taxon>
        <taxon>Oscillatoriales</taxon>
        <taxon>Oscillatoriaceae</taxon>
        <taxon>Phormidium</taxon>
    </lineage>
</organism>
<sequence length="532" mass="57706">MQVILGLAAVLGTAFGAGTLIIKNLYYICQPSEVLIFAGSERPLDDHQTAGYRLVKGGSSVRLPLLERAYRMDLTNMIIELRVSNAYSKGGIPLKVEGVANIKIAGTEPTIHNAIERLLGKTRKDIEKIAQETLEGNLRGVLASLTPEQINEDKIAFAKSLLEEAEDDLEKLGLVLDNLQIQNISDDVRYLDSIGRKQRAELVRDARIAEARAKAQSVIRTAENDQSTSIKRIFSQVEMTRAEANRRIQDAKTIRAALVAEVEAEIGSEVARTQADVAVQTERIKQVEQQLQADVVAPAEAQCKRAIAEAKGKASAIIEDGKAQAMGTKRLAESWRSAGPSAREIFLLQKLEPLLKTMVSTVPNVRIQNLTSIDTTSGNTVGKMASFLEQLRASTGIDVAGVVRNFGSGDRIQAQEFTSSNPPKLPDTPILSTGAAVAQKVPGTKTTTAKQATSPMNALYAEVQAFLENLAQGNPSSAVAERAIEQHINFNPNLKKQLQQLKEIGGTEAVRAVFEHPSIHVPVGMIEAWIAK</sequence>
<evidence type="ECO:0000313" key="6">
    <source>
        <dbReference type="EMBL" id="MBO0350940.1"/>
    </source>
</evidence>
<feature type="coiled-coil region" evidence="4">
    <location>
        <begin position="241"/>
        <end position="290"/>
    </location>
</feature>
<keyword evidence="3" id="KW-0472">Membrane</keyword>
<evidence type="ECO:0000259" key="5">
    <source>
        <dbReference type="SMART" id="SM00244"/>
    </source>
</evidence>
<dbReference type="InterPro" id="IPR036013">
    <property type="entry name" value="Band_7/SPFH_dom_sf"/>
</dbReference>
<evidence type="ECO:0000256" key="3">
    <source>
        <dbReference type="ARBA" id="ARBA00023136"/>
    </source>
</evidence>
<comment type="caution">
    <text evidence="6">The sequence shown here is derived from an EMBL/GenBank/DDBJ whole genome shotgun (WGS) entry which is preliminary data.</text>
</comment>
<dbReference type="PANTHER" id="PTHR13806">
    <property type="entry name" value="FLOTILLIN-RELATED"/>
    <property type="match status" value="1"/>
</dbReference>
<dbReference type="InterPro" id="IPR001107">
    <property type="entry name" value="Band_7"/>
</dbReference>
<dbReference type="EMBL" id="JAFLQW010000474">
    <property type="protein sequence ID" value="MBO0350940.1"/>
    <property type="molecule type" value="Genomic_DNA"/>
</dbReference>
<dbReference type="Proteomes" id="UP000664844">
    <property type="component" value="Unassembled WGS sequence"/>
</dbReference>